<dbReference type="GO" id="GO:0043190">
    <property type="term" value="C:ATP-binding cassette (ABC) transporter complex"/>
    <property type="evidence" value="ECO:0007669"/>
    <property type="project" value="InterPro"/>
</dbReference>
<dbReference type="Gene3D" id="1.10.3720.10">
    <property type="entry name" value="MetI-like"/>
    <property type="match status" value="1"/>
</dbReference>
<keyword evidence="12" id="KW-1185">Reference proteome</keyword>
<dbReference type="InterPro" id="IPR010065">
    <property type="entry name" value="AA_ABC_transptr_permease_3TM"/>
</dbReference>
<organism evidence="11 12">
    <name type="scientific">Legionella spiritensis</name>
    <dbReference type="NCBI Taxonomy" id="452"/>
    <lineage>
        <taxon>Bacteria</taxon>
        <taxon>Pseudomonadati</taxon>
        <taxon>Pseudomonadota</taxon>
        <taxon>Gammaproteobacteria</taxon>
        <taxon>Legionellales</taxon>
        <taxon>Legionellaceae</taxon>
        <taxon>Legionella</taxon>
    </lineage>
</organism>
<sequence length="214" mass="23106">MELSQSLIFIGKGLLLTLQLLTGGILIGLLLGLLWAIARYQGVAALLVRRVISIIRGTPLILQLSLIYFATPAIAGIQPGILGAGLIAFGLNSSAYFAEIFRAGIESVPIGQFEAAATLRIPTFFLWKDIILPQVLKNIFPAMVSEVIALLKETALISTIGGMDLMRNAQSLAAEQFTYFLPLCIAGGYYYALVVLIEALGKYIEKRGFHAAHP</sequence>
<dbReference type="Proteomes" id="UP000054877">
    <property type="component" value="Unassembled WGS sequence"/>
</dbReference>
<dbReference type="Pfam" id="PF00528">
    <property type="entry name" value="BPD_transp_1"/>
    <property type="match status" value="1"/>
</dbReference>
<evidence type="ECO:0000256" key="1">
    <source>
        <dbReference type="ARBA" id="ARBA00004429"/>
    </source>
</evidence>
<dbReference type="EMBL" id="LNYX01000031">
    <property type="protein sequence ID" value="KTD61942.1"/>
    <property type="molecule type" value="Genomic_DNA"/>
</dbReference>
<accession>A0A0W0YZJ9</accession>
<reference evidence="11 12" key="1">
    <citation type="submission" date="2015-11" db="EMBL/GenBank/DDBJ databases">
        <title>Genomic analysis of 38 Legionella species identifies large and diverse effector repertoires.</title>
        <authorList>
            <person name="Burstein D."/>
            <person name="Amaro F."/>
            <person name="Zusman T."/>
            <person name="Lifshitz Z."/>
            <person name="Cohen O."/>
            <person name="Gilbert J.A."/>
            <person name="Pupko T."/>
            <person name="Shuman H.A."/>
            <person name="Segal G."/>
        </authorList>
    </citation>
    <scope>NUCLEOTIDE SEQUENCE [LARGE SCALE GENOMIC DNA]</scope>
    <source>
        <strain evidence="11 12">Mt.St.Helens-9</strain>
    </source>
</reference>
<keyword evidence="7 9" id="KW-1133">Transmembrane helix</keyword>
<dbReference type="InterPro" id="IPR035906">
    <property type="entry name" value="MetI-like_sf"/>
</dbReference>
<comment type="similarity">
    <text evidence="2">Belongs to the binding-protein-dependent transport system permease family. HisMQ subfamily.</text>
</comment>
<proteinExistence type="inferred from homology"/>
<keyword evidence="4" id="KW-1003">Cell membrane</keyword>
<comment type="subcellular location">
    <subcellularLocation>
        <location evidence="1">Cell inner membrane</location>
        <topology evidence="1">Multi-pass membrane protein</topology>
    </subcellularLocation>
    <subcellularLocation>
        <location evidence="9">Cell membrane</location>
        <topology evidence="9">Multi-pass membrane protein</topology>
    </subcellularLocation>
</comment>
<dbReference type="PANTHER" id="PTHR30614">
    <property type="entry name" value="MEMBRANE COMPONENT OF AMINO ACID ABC TRANSPORTER"/>
    <property type="match status" value="1"/>
</dbReference>
<dbReference type="AlphaFoldDB" id="A0A0W0YZJ9"/>
<feature type="transmembrane region" description="Helical" evidence="9">
    <location>
        <begin position="20"/>
        <end position="48"/>
    </location>
</feature>
<dbReference type="PATRIC" id="fig|452.5.peg.2843"/>
<evidence type="ECO:0000256" key="5">
    <source>
        <dbReference type="ARBA" id="ARBA00022692"/>
    </source>
</evidence>
<dbReference type="STRING" id="452.Lspi_2572"/>
<dbReference type="RefSeq" id="WP_408606980.1">
    <property type="nucleotide sequence ID" value="NZ_CAAAII010000006.1"/>
</dbReference>
<evidence type="ECO:0000313" key="11">
    <source>
        <dbReference type="EMBL" id="KTD61942.1"/>
    </source>
</evidence>
<evidence type="ECO:0000256" key="6">
    <source>
        <dbReference type="ARBA" id="ARBA00022970"/>
    </source>
</evidence>
<dbReference type="GO" id="GO:0006865">
    <property type="term" value="P:amino acid transport"/>
    <property type="evidence" value="ECO:0007669"/>
    <property type="project" value="UniProtKB-KW"/>
</dbReference>
<keyword evidence="8 9" id="KW-0472">Membrane</keyword>
<evidence type="ECO:0000256" key="3">
    <source>
        <dbReference type="ARBA" id="ARBA00022448"/>
    </source>
</evidence>
<feature type="domain" description="ABC transmembrane type-1" evidence="10">
    <location>
        <begin position="14"/>
        <end position="202"/>
    </location>
</feature>
<feature type="transmembrane region" description="Helical" evidence="9">
    <location>
        <begin position="60"/>
        <end position="89"/>
    </location>
</feature>
<dbReference type="InterPro" id="IPR043429">
    <property type="entry name" value="ArtM/GltK/GlnP/TcyL/YhdX-like"/>
</dbReference>
<keyword evidence="5 9" id="KW-0812">Transmembrane</keyword>
<keyword evidence="3 9" id="KW-0813">Transport</keyword>
<feature type="transmembrane region" description="Helical" evidence="9">
    <location>
        <begin position="177"/>
        <end position="197"/>
    </location>
</feature>
<dbReference type="PROSITE" id="PS50928">
    <property type="entry name" value="ABC_TM1"/>
    <property type="match status" value="1"/>
</dbReference>
<evidence type="ECO:0000256" key="7">
    <source>
        <dbReference type="ARBA" id="ARBA00022989"/>
    </source>
</evidence>
<dbReference type="PANTHER" id="PTHR30614:SF0">
    <property type="entry name" value="L-CYSTINE TRANSPORT SYSTEM PERMEASE PROTEIN TCYL"/>
    <property type="match status" value="1"/>
</dbReference>
<name>A0A0W0YZJ9_LEGSP</name>
<dbReference type="NCBIfam" id="TIGR01726">
    <property type="entry name" value="HEQRo_perm_3TM"/>
    <property type="match status" value="1"/>
</dbReference>
<protein>
    <submittedName>
        <fullName evidence="11">Amino acid (Glutamine) ABC transporter permease</fullName>
    </submittedName>
</protein>
<evidence type="ECO:0000259" key="10">
    <source>
        <dbReference type="PROSITE" id="PS50928"/>
    </source>
</evidence>
<dbReference type="GO" id="GO:0022857">
    <property type="term" value="F:transmembrane transporter activity"/>
    <property type="evidence" value="ECO:0007669"/>
    <property type="project" value="InterPro"/>
</dbReference>
<evidence type="ECO:0000256" key="2">
    <source>
        <dbReference type="ARBA" id="ARBA00010072"/>
    </source>
</evidence>
<gene>
    <name evidence="11" type="ORF">Lspi_2572</name>
</gene>
<evidence type="ECO:0000256" key="4">
    <source>
        <dbReference type="ARBA" id="ARBA00022475"/>
    </source>
</evidence>
<dbReference type="CDD" id="cd06261">
    <property type="entry name" value="TM_PBP2"/>
    <property type="match status" value="1"/>
</dbReference>
<evidence type="ECO:0000256" key="9">
    <source>
        <dbReference type="RuleBase" id="RU363032"/>
    </source>
</evidence>
<keyword evidence="6" id="KW-0029">Amino-acid transport</keyword>
<dbReference type="InterPro" id="IPR000515">
    <property type="entry name" value="MetI-like"/>
</dbReference>
<dbReference type="SUPFAM" id="SSF161098">
    <property type="entry name" value="MetI-like"/>
    <property type="match status" value="1"/>
</dbReference>
<evidence type="ECO:0000256" key="8">
    <source>
        <dbReference type="ARBA" id="ARBA00023136"/>
    </source>
</evidence>
<evidence type="ECO:0000313" key="12">
    <source>
        <dbReference type="Proteomes" id="UP000054877"/>
    </source>
</evidence>
<comment type="caution">
    <text evidence="11">The sequence shown here is derived from an EMBL/GenBank/DDBJ whole genome shotgun (WGS) entry which is preliminary data.</text>
</comment>